<proteinExistence type="predicted"/>
<sequence>MARLEKELVQLLAGHGTAGAEELDAVADVDDDGHGETEQDRKPWKQAVEQQVGSQWRRRDSQGQDPPSIWVEAEVEREENPVGCEGDGAG</sequence>
<dbReference type="HOGENOM" id="CLU_2444566_0_0_1"/>
<reference evidence="2" key="2">
    <citation type="submission" date="2018-05" db="EMBL/GenBank/DDBJ databases">
        <title>OmerRS3 (Oryza meridionalis Reference Sequence Version 3).</title>
        <authorList>
            <person name="Zhang J."/>
            <person name="Kudrna D."/>
            <person name="Lee S."/>
            <person name="Talag J."/>
            <person name="Welchert J."/>
            <person name="Wing R.A."/>
        </authorList>
    </citation>
    <scope>NUCLEOTIDE SEQUENCE [LARGE SCALE GENOMIC DNA]</scope>
    <source>
        <strain evidence="2">cv. OR44</strain>
    </source>
</reference>
<reference evidence="2" key="1">
    <citation type="submission" date="2015-04" db="UniProtKB">
        <authorList>
            <consortium name="EnsemblPlants"/>
        </authorList>
    </citation>
    <scope>IDENTIFICATION</scope>
</reference>
<accession>A0A0E0D9K5</accession>
<feature type="compositionally biased region" description="Basic and acidic residues" evidence="1">
    <location>
        <begin position="32"/>
        <end position="43"/>
    </location>
</feature>
<evidence type="ECO:0000313" key="3">
    <source>
        <dbReference type="Proteomes" id="UP000008021"/>
    </source>
</evidence>
<name>A0A0E0D9K5_9ORYZ</name>
<evidence type="ECO:0000313" key="2">
    <source>
        <dbReference type="EnsemblPlants" id="OMERI03G37760.1"/>
    </source>
</evidence>
<dbReference type="Gramene" id="OMERI03G37760.1">
    <property type="protein sequence ID" value="OMERI03G37760.1"/>
    <property type="gene ID" value="OMERI03G37760"/>
</dbReference>
<keyword evidence="3" id="KW-1185">Reference proteome</keyword>
<dbReference type="EnsemblPlants" id="OMERI03G37760.1">
    <property type="protein sequence ID" value="OMERI03G37760.1"/>
    <property type="gene ID" value="OMERI03G37760"/>
</dbReference>
<feature type="region of interest" description="Disordered" evidence="1">
    <location>
        <begin position="29"/>
        <end position="90"/>
    </location>
</feature>
<dbReference type="AlphaFoldDB" id="A0A0E0D9K5"/>
<organism evidence="2">
    <name type="scientific">Oryza meridionalis</name>
    <dbReference type="NCBI Taxonomy" id="40149"/>
    <lineage>
        <taxon>Eukaryota</taxon>
        <taxon>Viridiplantae</taxon>
        <taxon>Streptophyta</taxon>
        <taxon>Embryophyta</taxon>
        <taxon>Tracheophyta</taxon>
        <taxon>Spermatophyta</taxon>
        <taxon>Magnoliopsida</taxon>
        <taxon>Liliopsida</taxon>
        <taxon>Poales</taxon>
        <taxon>Poaceae</taxon>
        <taxon>BOP clade</taxon>
        <taxon>Oryzoideae</taxon>
        <taxon>Oryzeae</taxon>
        <taxon>Oryzinae</taxon>
        <taxon>Oryza</taxon>
    </lineage>
</organism>
<protein>
    <submittedName>
        <fullName evidence="2">Uncharacterized protein</fullName>
    </submittedName>
</protein>
<dbReference type="Proteomes" id="UP000008021">
    <property type="component" value="Chromosome 3"/>
</dbReference>
<evidence type="ECO:0000256" key="1">
    <source>
        <dbReference type="SAM" id="MobiDB-lite"/>
    </source>
</evidence>